<organism evidence="1">
    <name type="scientific">Thermohahella caldifontis</name>
    <dbReference type="NCBI Taxonomy" id="3142973"/>
    <lineage>
        <taxon>Bacteria</taxon>
        <taxon>Pseudomonadati</taxon>
        <taxon>Pseudomonadota</taxon>
        <taxon>Gammaproteobacteria</taxon>
        <taxon>Oceanospirillales</taxon>
        <taxon>Hahellaceae</taxon>
        <taxon>Thermohahella</taxon>
    </lineage>
</organism>
<dbReference type="AlphaFoldDB" id="A0AB39UWL3"/>
<reference evidence="1" key="1">
    <citation type="submission" date="2024-05" db="EMBL/GenBank/DDBJ databases">
        <title>Genome sequencing of novel strain.</title>
        <authorList>
            <person name="Ganbat D."/>
            <person name="Ganbat S."/>
            <person name="Lee S.-J."/>
        </authorList>
    </citation>
    <scope>NUCLEOTIDE SEQUENCE</scope>
    <source>
        <strain evidence="1">SMD15-11</strain>
    </source>
</reference>
<name>A0AB39UWL3_9GAMM</name>
<accession>A0AB39UWL3</accession>
<sequence>MSMTTEALGAWRAEVAGGQQLLFWTLSAAGYVTRVPTLLIPGSEPPFTRLGQWQTHWIPVLDGRDDCLPHMLVLHVMRQQDVRWLGIPLEKAPRPVTLTDAQFTGFDAGACGHWAEAAISGIRDGEVHLPIIDPDRLFGLAFLDHWRAGAETGSAA</sequence>
<proteinExistence type="predicted"/>
<gene>
    <name evidence="1" type="ORF">AAIA72_16425</name>
</gene>
<dbReference type="KEGG" id="tcd:AAIA72_16425"/>
<evidence type="ECO:0000313" key="1">
    <source>
        <dbReference type="EMBL" id="XDT72360.1"/>
    </source>
</evidence>
<dbReference type="RefSeq" id="WP_369601370.1">
    <property type="nucleotide sequence ID" value="NZ_CP154858.1"/>
</dbReference>
<protein>
    <recommendedName>
        <fullName evidence="2">Chemotaxis protein CheW</fullName>
    </recommendedName>
</protein>
<dbReference type="EMBL" id="CP154858">
    <property type="protein sequence ID" value="XDT72360.1"/>
    <property type="molecule type" value="Genomic_DNA"/>
</dbReference>
<evidence type="ECO:0008006" key="2">
    <source>
        <dbReference type="Google" id="ProtNLM"/>
    </source>
</evidence>